<sequence length="54" mass="6169">MHLSRRATELAHRRQAGTAEKSRRVRHLNQIRQVGEVGHDRRAGCGVRIRSALN</sequence>
<proteinExistence type="predicted"/>
<reference evidence="2 3" key="1">
    <citation type="submission" date="2013-10" db="EMBL/GenBank/DDBJ databases">
        <title>Genome sequence of Mycobacterium kansasii.</title>
        <authorList>
            <consortium name="McGill University Mycobacterium genome consortium"/>
            <person name="Veyrier F.J."/>
            <person name="Behr M.A."/>
        </authorList>
    </citation>
    <scope>NUCLEOTIDE SEQUENCE [LARGE SCALE GENOMIC DNA]</scope>
    <source>
        <strain evidence="2 3">ATCC 12478</strain>
    </source>
</reference>
<accession>U5X022</accession>
<feature type="compositionally biased region" description="Basic and acidic residues" evidence="1">
    <location>
        <begin position="1"/>
        <end position="12"/>
    </location>
</feature>
<feature type="region of interest" description="Disordered" evidence="1">
    <location>
        <begin position="1"/>
        <end position="24"/>
    </location>
</feature>
<name>U5X022_MYCKA</name>
<dbReference type="Proteomes" id="UP000017786">
    <property type="component" value="Chromosome"/>
</dbReference>
<evidence type="ECO:0000313" key="3">
    <source>
        <dbReference type="Proteomes" id="UP000017786"/>
    </source>
</evidence>
<dbReference type="HOGENOM" id="CLU_3045561_0_0_11"/>
<gene>
    <name evidence="2" type="ORF">MKAN_28280</name>
</gene>
<organism evidence="2 3">
    <name type="scientific">Mycobacterium kansasii ATCC 12478</name>
    <dbReference type="NCBI Taxonomy" id="557599"/>
    <lineage>
        <taxon>Bacteria</taxon>
        <taxon>Bacillati</taxon>
        <taxon>Actinomycetota</taxon>
        <taxon>Actinomycetes</taxon>
        <taxon>Mycobacteriales</taxon>
        <taxon>Mycobacteriaceae</taxon>
        <taxon>Mycobacterium</taxon>
    </lineage>
</organism>
<evidence type="ECO:0000256" key="1">
    <source>
        <dbReference type="SAM" id="MobiDB-lite"/>
    </source>
</evidence>
<dbReference type="EMBL" id="CP006835">
    <property type="protein sequence ID" value="AGZ54537.1"/>
    <property type="molecule type" value="Genomic_DNA"/>
</dbReference>
<protein>
    <submittedName>
        <fullName evidence="2">Uncharacterized protein</fullName>
    </submittedName>
</protein>
<dbReference type="KEGG" id="mkn:MKAN_28280"/>
<dbReference type="AlphaFoldDB" id="U5X022"/>
<evidence type="ECO:0000313" key="2">
    <source>
        <dbReference type="EMBL" id="AGZ54537.1"/>
    </source>
</evidence>